<evidence type="ECO:0000313" key="3">
    <source>
        <dbReference type="Proteomes" id="UP001189429"/>
    </source>
</evidence>
<feature type="region of interest" description="Disordered" evidence="1">
    <location>
        <begin position="89"/>
        <end position="115"/>
    </location>
</feature>
<gene>
    <name evidence="2" type="ORF">PCOR1329_LOCUS82638</name>
</gene>
<feature type="region of interest" description="Disordered" evidence="1">
    <location>
        <begin position="1"/>
        <end position="21"/>
    </location>
</feature>
<name>A0ABN9Y8T2_9DINO</name>
<keyword evidence="3" id="KW-1185">Reference proteome</keyword>
<accession>A0ABN9Y8T2</accession>
<protein>
    <submittedName>
        <fullName evidence="2">Uncharacterized protein</fullName>
    </submittedName>
</protein>
<feature type="region of interest" description="Disordered" evidence="1">
    <location>
        <begin position="169"/>
        <end position="197"/>
    </location>
</feature>
<feature type="non-terminal residue" evidence="2">
    <location>
        <position position="197"/>
    </location>
</feature>
<feature type="compositionally biased region" description="Basic and acidic residues" evidence="1">
    <location>
        <begin position="105"/>
        <end position="115"/>
    </location>
</feature>
<proteinExistence type="predicted"/>
<sequence>EEEEEEESQGGAFHSRAVSRRGGGWVRLRCAAGRSARGARGPLGAPLRGLACGARGQRAGGHRPAAGRPAWGAIIVRCPSEVGTSRAPVGSCEPGLALAEDGEGEQERQEKKVEEVEEEHRHSILMRAGALTLQGKCWQCAIEARSSVILLKPPPRRWRVVERPWAKTMAAHGKGSEQHKNQGSLRSSCSGGSLGHR</sequence>
<feature type="non-terminal residue" evidence="2">
    <location>
        <position position="1"/>
    </location>
</feature>
<comment type="caution">
    <text evidence="2">The sequence shown here is derived from an EMBL/GenBank/DDBJ whole genome shotgun (WGS) entry which is preliminary data.</text>
</comment>
<evidence type="ECO:0000256" key="1">
    <source>
        <dbReference type="SAM" id="MobiDB-lite"/>
    </source>
</evidence>
<dbReference type="Proteomes" id="UP001189429">
    <property type="component" value="Unassembled WGS sequence"/>
</dbReference>
<organism evidence="2 3">
    <name type="scientific">Prorocentrum cordatum</name>
    <dbReference type="NCBI Taxonomy" id="2364126"/>
    <lineage>
        <taxon>Eukaryota</taxon>
        <taxon>Sar</taxon>
        <taxon>Alveolata</taxon>
        <taxon>Dinophyceae</taxon>
        <taxon>Prorocentrales</taxon>
        <taxon>Prorocentraceae</taxon>
        <taxon>Prorocentrum</taxon>
    </lineage>
</organism>
<dbReference type="EMBL" id="CAUYUJ010021907">
    <property type="protein sequence ID" value="CAK0907701.1"/>
    <property type="molecule type" value="Genomic_DNA"/>
</dbReference>
<evidence type="ECO:0000313" key="2">
    <source>
        <dbReference type="EMBL" id="CAK0907701.1"/>
    </source>
</evidence>
<reference evidence="2" key="1">
    <citation type="submission" date="2023-10" db="EMBL/GenBank/DDBJ databases">
        <authorList>
            <person name="Chen Y."/>
            <person name="Shah S."/>
            <person name="Dougan E. K."/>
            <person name="Thang M."/>
            <person name="Chan C."/>
        </authorList>
    </citation>
    <scope>NUCLEOTIDE SEQUENCE [LARGE SCALE GENOMIC DNA]</scope>
</reference>